<organism evidence="2">
    <name type="scientific">Arundo donax</name>
    <name type="common">Giant reed</name>
    <name type="synonym">Donax arundinaceus</name>
    <dbReference type="NCBI Taxonomy" id="35708"/>
    <lineage>
        <taxon>Eukaryota</taxon>
        <taxon>Viridiplantae</taxon>
        <taxon>Streptophyta</taxon>
        <taxon>Embryophyta</taxon>
        <taxon>Tracheophyta</taxon>
        <taxon>Spermatophyta</taxon>
        <taxon>Magnoliopsida</taxon>
        <taxon>Liliopsida</taxon>
        <taxon>Poales</taxon>
        <taxon>Poaceae</taxon>
        <taxon>PACMAD clade</taxon>
        <taxon>Arundinoideae</taxon>
        <taxon>Arundineae</taxon>
        <taxon>Arundo</taxon>
    </lineage>
</organism>
<sequence>MEAEPVAEEEAEPVAEETTEEPIAMQGNTNPEPT</sequence>
<feature type="compositionally biased region" description="Acidic residues" evidence="1">
    <location>
        <begin position="1"/>
        <end position="20"/>
    </location>
</feature>
<protein>
    <submittedName>
        <fullName evidence="2">Uncharacterized protein</fullName>
    </submittedName>
</protein>
<evidence type="ECO:0000313" key="2">
    <source>
        <dbReference type="EMBL" id="JAD42448.1"/>
    </source>
</evidence>
<reference evidence="2" key="2">
    <citation type="journal article" date="2015" name="Data Brief">
        <title>Shoot transcriptome of the giant reed, Arundo donax.</title>
        <authorList>
            <person name="Barrero R.A."/>
            <person name="Guerrero F.D."/>
            <person name="Moolhuijzen P."/>
            <person name="Goolsby J.A."/>
            <person name="Tidwell J."/>
            <person name="Bellgard S.E."/>
            <person name="Bellgard M.I."/>
        </authorList>
    </citation>
    <scope>NUCLEOTIDE SEQUENCE</scope>
    <source>
        <tissue evidence="2">Shoot tissue taken approximately 20 cm above the soil surface</tissue>
    </source>
</reference>
<evidence type="ECO:0000256" key="1">
    <source>
        <dbReference type="SAM" id="MobiDB-lite"/>
    </source>
</evidence>
<name>A0A0A8ZXH9_ARUDO</name>
<proteinExistence type="predicted"/>
<dbReference type="EMBL" id="GBRH01255447">
    <property type="protein sequence ID" value="JAD42448.1"/>
    <property type="molecule type" value="Transcribed_RNA"/>
</dbReference>
<accession>A0A0A8ZXH9</accession>
<dbReference type="AlphaFoldDB" id="A0A0A8ZXH9"/>
<feature type="region of interest" description="Disordered" evidence="1">
    <location>
        <begin position="1"/>
        <end position="34"/>
    </location>
</feature>
<reference evidence="2" key="1">
    <citation type="submission" date="2014-09" db="EMBL/GenBank/DDBJ databases">
        <authorList>
            <person name="Magalhaes I.L.F."/>
            <person name="Oliveira U."/>
            <person name="Santos F.R."/>
            <person name="Vidigal T.H.D.A."/>
            <person name="Brescovit A.D."/>
            <person name="Santos A.J."/>
        </authorList>
    </citation>
    <scope>NUCLEOTIDE SEQUENCE</scope>
    <source>
        <tissue evidence="2">Shoot tissue taken approximately 20 cm above the soil surface</tissue>
    </source>
</reference>